<evidence type="ECO:0000259" key="3">
    <source>
        <dbReference type="Pfam" id="PF00464"/>
    </source>
</evidence>
<dbReference type="GO" id="GO:0005829">
    <property type="term" value="C:cytosol"/>
    <property type="evidence" value="ECO:0007669"/>
    <property type="project" value="TreeGrafter"/>
</dbReference>
<sequence length="87" mass="9998">MHYFLDQNGEVDWEQLYRLAREHKPKLIWSGGTGYTRIFQWEKYARIADEIGAYFVADISHIGGLVAGGVHPSPVPFAHVRKGEEKR</sequence>
<proteinExistence type="predicted"/>
<dbReference type="Proteomes" id="UP000034502">
    <property type="component" value="Unassembled WGS sequence"/>
</dbReference>
<dbReference type="AlphaFoldDB" id="A0A0G1S3J6"/>
<dbReference type="SUPFAM" id="SSF53383">
    <property type="entry name" value="PLP-dependent transferases"/>
    <property type="match status" value="1"/>
</dbReference>
<dbReference type="PANTHER" id="PTHR11680">
    <property type="entry name" value="SERINE HYDROXYMETHYLTRANSFERASE"/>
    <property type="match status" value="1"/>
</dbReference>
<dbReference type="PATRIC" id="fig|1618364.3.peg.575"/>
<comment type="cofactor">
    <cofactor evidence="1">
        <name>pyridoxal 5'-phosphate</name>
        <dbReference type="ChEBI" id="CHEBI:597326"/>
    </cofactor>
</comment>
<dbReference type="Gene3D" id="3.40.640.10">
    <property type="entry name" value="Type I PLP-dependent aspartate aminotransferase-like (Major domain)"/>
    <property type="match status" value="1"/>
</dbReference>
<dbReference type="GO" id="GO:0008168">
    <property type="term" value="F:methyltransferase activity"/>
    <property type="evidence" value="ECO:0007669"/>
    <property type="project" value="UniProtKB-KW"/>
</dbReference>
<dbReference type="GO" id="GO:0004372">
    <property type="term" value="F:glycine hydroxymethyltransferase activity"/>
    <property type="evidence" value="ECO:0007669"/>
    <property type="project" value="TreeGrafter"/>
</dbReference>
<feature type="domain" description="Serine hydroxymethyltransferase-like" evidence="3">
    <location>
        <begin position="1"/>
        <end position="80"/>
    </location>
</feature>
<dbReference type="InterPro" id="IPR015424">
    <property type="entry name" value="PyrdxlP-dep_Trfase"/>
</dbReference>
<dbReference type="EMBL" id="LCNU01000015">
    <property type="protein sequence ID" value="KKU63956.1"/>
    <property type="molecule type" value="Genomic_DNA"/>
</dbReference>
<keyword evidence="4" id="KW-0489">Methyltransferase</keyword>
<organism evidence="4 5">
    <name type="scientific">Candidatus Amesbacteria bacterium GW2011_GWC1_47_15</name>
    <dbReference type="NCBI Taxonomy" id="1618364"/>
    <lineage>
        <taxon>Bacteria</taxon>
        <taxon>Candidatus Amesiibacteriota</taxon>
    </lineage>
</organism>
<keyword evidence="4" id="KW-0808">Transferase</keyword>
<name>A0A0G1S3J6_9BACT</name>
<evidence type="ECO:0000256" key="1">
    <source>
        <dbReference type="ARBA" id="ARBA00001933"/>
    </source>
</evidence>
<protein>
    <submittedName>
        <fullName evidence="4">Serine hydroxymethyltransferase</fullName>
    </submittedName>
</protein>
<dbReference type="InterPro" id="IPR049943">
    <property type="entry name" value="Ser_HO-MeTrfase-like"/>
</dbReference>
<dbReference type="Pfam" id="PF00464">
    <property type="entry name" value="SHMT"/>
    <property type="match status" value="1"/>
</dbReference>
<dbReference type="GO" id="GO:0046653">
    <property type="term" value="P:tetrahydrofolate metabolic process"/>
    <property type="evidence" value="ECO:0007669"/>
    <property type="project" value="TreeGrafter"/>
</dbReference>
<dbReference type="STRING" id="1618364.UX86_C0015G0046"/>
<dbReference type="InterPro" id="IPR039429">
    <property type="entry name" value="SHMT-like_dom"/>
</dbReference>
<dbReference type="GO" id="GO:0032259">
    <property type="term" value="P:methylation"/>
    <property type="evidence" value="ECO:0007669"/>
    <property type="project" value="UniProtKB-KW"/>
</dbReference>
<dbReference type="PANTHER" id="PTHR11680:SF35">
    <property type="entry name" value="SERINE HYDROXYMETHYLTRANSFERASE 1"/>
    <property type="match status" value="1"/>
</dbReference>
<comment type="caution">
    <text evidence="4">The sequence shown here is derived from an EMBL/GenBank/DDBJ whole genome shotgun (WGS) entry which is preliminary data.</text>
</comment>
<dbReference type="GO" id="GO:0030170">
    <property type="term" value="F:pyridoxal phosphate binding"/>
    <property type="evidence" value="ECO:0007669"/>
    <property type="project" value="TreeGrafter"/>
</dbReference>
<gene>
    <name evidence="4" type="ORF">UX86_C0015G0046</name>
</gene>
<evidence type="ECO:0000256" key="2">
    <source>
        <dbReference type="ARBA" id="ARBA00022898"/>
    </source>
</evidence>
<reference evidence="4 5" key="1">
    <citation type="journal article" date="2015" name="Nature">
        <title>rRNA introns, odd ribosomes, and small enigmatic genomes across a large radiation of phyla.</title>
        <authorList>
            <person name="Brown C.T."/>
            <person name="Hug L.A."/>
            <person name="Thomas B.C."/>
            <person name="Sharon I."/>
            <person name="Castelle C.J."/>
            <person name="Singh A."/>
            <person name="Wilkins M.J."/>
            <person name="Williams K.H."/>
            <person name="Banfield J.F."/>
        </authorList>
    </citation>
    <scope>NUCLEOTIDE SEQUENCE [LARGE SCALE GENOMIC DNA]</scope>
</reference>
<dbReference type="GO" id="GO:0019264">
    <property type="term" value="P:glycine biosynthetic process from serine"/>
    <property type="evidence" value="ECO:0007669"/>
    <property type="project" value="TreeGrafter"/>
</dbReference>
<keyword evidence="2" id="KW-0663">Pyridoxal phosphate</keyword>
<evidence type="ECO:0000313" key="4">
    <source>
        <dbReference type="EMBL" id="KKU63956.1"/>
    </source>
</evidence>
<dbReference type="InterPro" id="IPR015421">
    <property type="entry name" value="PyrdxlP-dep_Trfase_major"/>
</dbReference>
<accession>A0A0G1S3J6</accession>
<evidence type="ECO:0000313" key="5">
    <source>
        <dbReference type="Proteomes" id="UP000034502"/>
    </source>
</evidence>